<keyword evidence="2 5" id="KW-0645">Protease</keyword>
<evidence type="ECO:0000256" key="1">
    <source>
        <dbReference type="ARBA" id="ARBA00011073"/>
    </source>
</evidence>
<evidence type="ECO:0000313" key="9">
    <source>
        <dbReference type="Proteomes" id="UP000681356"/>
    </source>
</evidence>
<evidence type="ECO:0000256" key="2">
    <source>
        <dbReference type="ARBA" id="ARBA00022670"/>
    </source>
</evidence>
<comment type="similarity">
    <text evidence="1 5 6">Belongs to the peptidase S8 family.</text>
</comment>
<evidence type="ECO:0000256" key="6">
    <source>
        <dbReference type="RuleBase" id="RU003355"/>
    </source>
</evidence>
<proteinExistence type="inferred from homology"/>
<feature type="active site" description="Charge relay system" evidence="5">
    <location>
        <position position="366"/>
    </location>
</feature>
<dbReference type="EMBL" id="JAGTUU010000005">
    <property type="protein sequence ID" value="MBS0125002.1"/>
    <property type="molecule type" value="Genomic_DNA"/>
</dbReference>
<organism evidence="8 9">
    <name type="scientific">Thetidibacter halocola</name>
    <dbReference type="NCBI Taxonomy" id="2827239"/>
    <lineage>
        <taxon>Bacteria</taxon>
        <taxon>Pseudomonadati</taxon>
        <taxon>Pseudomonadota</taxon>
        <taxon>Alphaproteobacteria</taxon>
        <taxon>Rhodobacterales</taxon>
        <taxon>Roseobacteraceae</taxon>
        <taxon>Thetidibacter</taxon>
    </lineage>
</organism>
<evidence type="ECO:0000313" key="8">
    <source>
        <dbReference type="EMBL" id="MBS0125002.1"/>
    </source>
</evidence>
<dbReference type="RefSeq" id="WP_212536975.1">
    <property type="nucleotide sequence ID" value="NZ_JAGTUU010000005.1"/>
</dbReference>
<dbReference type="InterPro" id="IPR036852">
    <property type="entry name" value="Peptidase_S8/S53_dom_sf"/>
</dbReference>
<keyword evidence="4 5" id="KW-0720">Serine protease</keyword>
<dbReference type="PANTHER" id="PTHR43806">
    <property type="entry name" value="PEPTIDASE S8"/>
    <property type="match status" value="1"/>
</dbReference>
<dbReference type="InterPro" id="IPR022398">
    <property type="entry name" value="Peptidase_S8_His-AS"/>
</dbReference>
<dbReference type="InterPro" id="IPR015500">
    <property type="entry name" value="Peptidase_S8_subtilisin-rel"/>
</dbReference>
<dbReference type="PROSITE" id="PS51892">
    <property type="entry name" value="SUBTILASE"/>
    <property type="match status" value="1"/>
</dbReference>
<comment type="caution">
    <text evidence="8">The sequence shown here is derived from an EMBL/GenBank/DDBJ whole genome shotgun (WGS) entry which is preliminary data.</text>
</comment>
<evidence type="ECO:0000256" key="4">
    <source>
        <dbReference type="ARBA" id="ARBA00022825"/>
    </source>
</evidence>
<dbReference type="GO" id="GO:0006508">
    <property type="term" value="P:proteolysis"/>
    <property type="evidence" value="ECO:0007669"/>
    <property type="project" value="UniProtKB-KW"/>
</dbReference>
<dbReference type="InterPro" id="IPR023827">
    <property type="entry name" value="Peptidase_S8_Asp-AS"/>
</dbReference>
<evidence type="ECO:0000256" key="3">
    <source>
        <dbReference type="ARBA" id="ARBA00022801"/>
    </source>
</evidence>
<dbReference type="PRINTS" id="PR00723">
    <property type="entry name" value="SUBTILISIN"/>
</dbReference>
<evidence type="ECO:0000256" key="5">
    <source>
        <dbReference type="PROSITE-ProRule" id="PRU01240"/>
    </source>
</evidence>
<keyword evidence="9" id="KW-1185">Reference proteome</keyword>
<dbReference type="Proteomes" id="UP000681356">
    <property type="component" value="Unassembled WGS sequence"/>
</dbReference>
<sequence length="442" mass="47380">MKPHLVIKFAQHVARPQGPIPDWQQFIHDKSLIVDRLEPQFDTAMRENGLDFWVTREFSPRRRSWSEDEVAAGLDRIFRVILRRETGLPPELVARIQLNPSFEYVRPIVVSGAPEPEPVRAASLSDLRFDTSRTRIGLPRAHMFGRGDRGIRVAILDTGIDAQHPELAHAIESQADFVNMEGLDTTQFIGDLTGYDKLAEDEVGHGTHVAGIIAARGLQIPEGVAPNCSLVAVRTLATMRDGDALVGAGIVDNINVAIKWAVDAGVDVINASLGIRHAGGGLPHEEVIAYALARGVTVVAASGNDGTPEKYYPGALPGVIAVGAGDPTGAVAGFSSYGAEVSLIAPGTTIASTEIGGGYKLASGTSQASPFVAGAVALLRAQALARGERLSDRDVKEILMRTCDQPRGPLRDRRRGYGHLNLGDACQLLNNTLRQRNTRLAA</sequence>
<reference evidence="8" key="1">
    <citation type="submission" date="2021-04" db="EMBL/GenBank/DDBJ databases">
        <authorList>
            <person name="Yoon J."/>
        </authorList>
    </citation>
    <scope>NUCLEOTIDE SEQUENCE</scope>
    <source>
        <strain evidence="8">KMU-90</strain>
    </source>
</reference>
<protein>
    <submittedName>
        <fullName evidence="8">S8 family serine peptidase</fullName>
    </submittedName>
</protein>
<feature type="active site" description="Charge relay system" evidence="5">
    <location>
        <position position="157"/>
    </location>
</feature>
<feature type="domain" description="Peptidase S8/S53" evidence="7">
    <location>
        <begin position="149"/>
        <end position="418"/>
    </location>
</feature>
<feature type="active site" description="Charge relay system" evidence="5">
    <location>
        <position position="205"/>
    </location>
</feature>
<keyword evidence="3 5" id="KW-0378">Hydrolase</keyword>
<dbReference type="Gene3D" id="3.40.50.200">
    <property type="entry name" value="Peptidase S8/S53 domain"/>
    <property type="match status" value="1"/>
</dbReference>
<dbReference type="InterPro" id="IPR023828">
    <property type="entry name" value="Peptidase_S8_Ser-AS"/>
</dbReference>
<dbReference type="Pfam" id="PF00082">
    <property type="entry name" value="Peptidase_S8"/>
    <property type="match status" value="1"/>
</dbReference>
<dbReference type="AlphaFoldDB" id="A0A8J7WCG0"/>
<dbReference type="GO" id="GO:0004252">
    <property type="term" value="F:serine-type endopeptidase activity"/>
    <property type="evidence" value="ECO:0007669"/>
    <property type="project" value="UniProtKB-UniRule"/>
</dbReference>
<dbReference type="InterPro" id="IPR050131">
    <property type="entry name" value="Peptidase_S8_subtilisin-like"/>
</dbReference>
<dbReference type="PROSITE" id="PS00137">
    <property type="entry name" value="SUBTILASE_HIS"/>
    <property type="match status" value="1"/>
</dbReference>
<dbReference type="PROSITE" id="PS00138">
    <property type="entry name" value="SUBTILASE_SER"/>
    <property type="match status" value="1"/>
</dbReference>
<evidence type="ECO:0000259" key="7">
    <source>
        <dbReference type="Pfam" id="PF00082"/>
    </source>
</evidence>
<accession>A0A8J7WCG0</accession>
<dbReference type="InterPro" id="IPR000209">
    <property type="entry name" value="Peptidase_S8/S53_dom"/>
</dbReference>
<name>A0A8J7WCG0_9RHOB</name>
<dbReference type="PANTHER" id="PTHR43806:SF11">
    <property type="entry name" value="CEREVISIN-RELATED"/>
    <property type="match status" value="1"/>
</dbReference>
<dbReference type="PROSITE" id="PS00136">
    <property type="entry name" value="SUBTILASE_ASP"/>
    <property type="match status" value="1"/>
</dbReference>
<gene>
    <name evidence="8" type="ORF">KB874_12930</name>
</gene>
<dbReference type="SUPFAM" id="SSF52743">
    <property type="entry name" value="Subtilisin-like"/>
    <property type="match status" value="1"/>
</dbReference>